<comment type="caution">
    <text evidence="3">The sequence shown here is derived from an EMBL/GenBank/DDBJ whole genome shotgun (WGS) entry which is preliminary data.</text>
</comment>
<name>A0A8H6Y5A9_9AGAR</name>
<keyword evidence="4" id="KW-1185">Reference proteome</keyword>
<evidence type="ECO:0000256" key="1">
    <source>
        <dbReference type="SAM" id="MobiDB-lite"/>
    </source>
</evidence>
<protein>
    <submittedName>
        <fullName evidence="3">Uncharacterized protein</fullName>
    </submittedName>
</protein>
<keyword evidence="2" id="KW-1133">Transmembrane helix</keyword>
<keyword evidence="2" id="KW-0812">Transmembrane</keyword>
<accession>A0A8H6Y5A9</accession>
<dbReference type="AlphaFoldDB" id="A0A8H6Y5A9"/>
<gene>
    <name evidence="3" type="ORF">MVEN_01171500</name>
</gene>
<reference evidence="3" key="1">
    <citation type="submission" date="2020-05" db="EMBL/GenBank/DDBJ databases">
        <title>Mycena genomes resolve the evolution of fungal bioluminescence.</title>
        <authorList>
            <person name="Tsai I.J."/>
        </authorList>
    </citation>
    <scope>NUCLEOTIDE SEQUENCE</scope>
    <source>
        <strain evidence="3">CCC161011</strain>
    </source>
</reference>
<sequence length="217" mass="24391">MSISAELHESQTEQLEVVIHTSSLSGRAEDDTASGSCELNVEERNRSEPSTPDVKITVLSRSSEHPDLPPFKDATRLEEHEMVPDERYKVTDSSVHQRISALEISFAQRIRELELSLAADRKHHTITPWRVLNSILIVGMVTYKAIASYRGQTVGPTTTDWVVGGVWTLIAYWVSFFENSTLGHLSWFFTYNLSGIVVIVLMDVVVVGIFIITLKFN</sequence>
<feature type="transmembrane region" description="Helical" evidence="2">
    <location>
        <begin position="189"/>
        <end position="214"/>
    </location>
</feature>
<keyword evidence="2" id="KW-0472">Membrane</keyword>
<evidence type="ECO:0000256" key="2">
    <source>
        <dbReference type="SAM" id="Phobius"/>
    </source>
</evidence>
<feature type="region of interest" description="Disordered" evidence="1">
    <location>
        <begin position="23"/>
        <end position="53"/>
    </location>
</feature>
<dbReference type="Proteomes" id="UP000620124">
    <property type="component" value="Unassembled WGS sequence"/>
</dbReference>
<feature type="transmembrane region" description="Helical" evidence="2">
    <location>
        <begin position="161"/>
        <end position="177"/>
    </location>
</feature>
<proteinExistence type="predicted"/>
<dbReference type="EMBL" id="JACAZI010000009">
    <property type="protein sequence ID" value="KAF7352087.1"/>
    <property type="molecule type" value="Genomic_DNA"/>
</dbReference>
<feature type="transmembrane region" description="Helical" evidence="2">
    <location>
        <begin position="131"/>
        <end position="149"/>
    </location>
</feature>
<evidence type="ECO:0000313" key="4">
    <source>
        <dbReference type="Proteomes" id="UP000620124"/>
    </source>
</evidence>
<dbReference type="OrthoDB" id="3058001at2759"/>
<organism evidence="3 4">
    <name type="scientific">Mycena venus</name>
    <dbReference type="NCBI Taxonomy" id="2733690"/>
    <lineage>
        <taxon>Eukaryota</taxon>
        <taxon>Fungi</taxon>
        <taxon>Dikarya</taxon>
        <taxon>Basidiomycota</taxon>
        <taxon>Agaricomycotina</taxon>
        <taxon>Agaricomycetes</taxon>
        <taxon>Agaricomycetidae</taxon>
        <taxon>Agaricales</taxon>
        <taxon>Marasmiineae</taxon>
        <taxon>Mycenaceae</taxon>
        <taxon>Mycena</taxon>
    </lineage>
</organism>
<evidence type="ECO:0000313" key="3">
    <source>
        <dbReference type="EMBL" id="KAF7352087.1"/>
    </source>
</evidence>